<accession>A0AAJ0AQF3</accession>
<proteinExistence type="predicted"/>
<dbReference type="GeneID" id="85462554"/>
<dbReference type="RefSeq" id="XP_060431543.1">
    <property type="nucleotide sequence ID" value="XM_060578028.1"/>
</dbReference>
<evidence type="ECO:0000313" key="1">
    <source>
        <dbReference type="EMBL" id="KAK1687848.1"/>
    </source>
</evidence>
<protein>
    <submittedName>
        <fullName evidence="1">Uncharacterized protein</fullName>
    </submittedName>
</protein>
<reference evidence="1" key="1">
    <citation type="submission" date="2021-06" db="EMBL/GenBank/DDBJ databases">
        <title>Comparative genomics, transcriptomics and evolutionary studies reveal genomic signatures of adaptation to plant cell wall in hemibiotrophic fungi.</title>
        <authorList>
            <consortium name="DOE Joint Genome Institute"/>
            <person name="Baroncelli R."/>
            <person name="Diaz J.F."/>
            <person name="Benocci T."/>
            <person name="Peng M."/>
            <person name="Battaglia E."/>
            <person name="Haridas S."/>
            <person name="Andreopoulos W."/>
            <person name="Labutti K."/>
            <person name="Pangilinan J."/>
            <person name="Floch G.L."/>
            <person name="Makela M.R."/>
            <person name="Henrissat B."/>
            <person name="Grigoriev I.V."/>
            <person name="Crouch J.A."/>
            <person name="De Vries R.P."/>
            <person name="Sukno S.A."/>
            <person name="Thon M.R."/>
        </authorList>
    </citation>
    <scope>NUCLEOTIDE SEQUENCE</scope>
    <source>
        <strain evidence="1">CBS 193.32</strain>
    </source>
</reference>
<dbReference type="AlphaFoldDB" id="A0AAJ0AQF3"/>
<gene>
    <name evidence="1" type="ORF">BDP55DRAFT_70525</name>
</gene>
<sequence length="123" mass="13598">MLRGQGVHLGAAAQPALLGLLSVSGVLSILAPYLSDPSLWLAVARPPCDLGVLRRPAQCVRELVSKPTEQPKQPLGSKSRRGYAWQHAYREEPKFSSLCCVLHRHPGPHPWRIFIMSDVASRR</sequence>
<keyword evidence="2" id="KW-1185">Reference proteome</keyword>
<name>A0AAJ0AQF3_9PEZI</name>
<dbReference type="EMBL" id="JAHMHR010000013">
    <property type="protein sequence ID" value="KAK1687848.1"/>
    <property type="molecule type" value="Genomic_DNA"/>
</dbReference>
<comment type="caution">
    <text evidence="1">The sequence shown here is derived from an EMBL/GenBank/DDBJ whole genome shotgun (WGS) entry which is preliminary data.</text>
</comment>
<dbReference type="Proteomes" id="UP001224890">
    <property type="component" value="Unassembled WGS sequence"/>
</dbReference>
<evidence type="ECO:0000313" key="2">
    <source>
        <dbReference type="Proteomes" id="UP001224890"/>
    </source>
</evidence>
<organism evidence="1 2">
    <name type="scientific">Colletotrichum godetiae</name>
    <dbReference type="NCBI Taxonomy" id="1209918"/>
    <lineage>
        <taxon>Eukaryota</taxon>
        <taxon>Fungi</taxon>
        <taxon>Dikarya</taxon>
        <taxon>Ascomycota</taxon>
        <taxon>Pezizomycotina</taxon>
        <taxon>Sordariomycetes</taxon>
        <taxon>Hypocreomycetidae</taxon>
        <taxon>Glomerellales</taxon>
        <taxon>Glomerellaceae</taxon>
        <taxon>Colletotrichum</taxon>
        <taxon>Colletotrichum acutatum species complex</taxon>
    </lineage>
</organism>